<evidence type="ECO:0000259" key="3">
    <source>
        <dbReference type="PROSITE" id="PS50110"/>
    </source>
</evidence>
<sequence>VDDNLITNKILSKILTKEFNHQVTSISSGGEALKILSKAHYDIVFMDIDMPELSGIDTSIKIRNSTIVIEKNREIPIFAYTTNEWKK</sequence>
<organism evidence="4 5">
    <name type="scientific">Gigaspora margarita</name>
    <dbReference type="NCBI Taxonomy" id="4874"/>
    <lineage>
        <taxon>Eukaryota</taxon>
        <taxon>Fungi</taxon>
        <taxon>Fungi incertae sedis</taxon>
        <taxon>Mucoromycota</taxon>
        <taxon>Glomeromycotina</taxon>
        <taxon>Glomeromycetes</taxon>
        <taxon>Diversisporales</taxon>
        <taxon>Gigasporaceae</taxon>
        <taxon>Gigaspora</taxon>
    </lineage>
</organism>
<evidence type="ECO:0000313" key="5">
    <source>
        <dbReference type="Proteomes" id="UP000789901"/>
    </source>
</evidence>
<reference evidence="4 5" key="1">
    <citation type="submission" date="2021-06" db="EMBL/GenBank/DDBJ databases">
        <authorList>
            <person name="Kallberg Y."/>
            <person name="Tangrot J."/>
            <person name="Rosling A."/>
        </authorList>
    </citation>
    <scope>NUCLEOTIDE SEQUENCE [LARGE SCALE GENOMIC DNA]</scope>
    <source>
        <strain evidence="4 5">120-4 pot B 10/14</strain>
    </source>
</reference>
<dbReference type="InterPro" id="IPR050956">
    <property type="entry name" value="2C_system_His_kinase"/>
</dbReference>
<dbReference type="PANTHER" id="PTHR43719">
    <property type="entry name" value="TWO-COMPONENT HISTIDINE KINASE"/>
    <property type="match status" value="1"/>
</dbReference>
<name>A0ABN7XIC0_GIGMA</name>
<proteinExistence type="predicted"/>
<dbReference type="PROSITE" id="PS50110">
    <property type="entry name" value="RESPONSE_REGULATORY"/>
    <property type="match status" value="1"/>
</dbReference>
<feature type="non-terminal residue" evidence="4">
    <location>
        <position position="87"/>
    </location>
</feature>
<dbReference type="Pfam" id="PF00072">
    <property type="entry name" value="Response_reg"/>
    <property type="match status" value="1"/>
</dbReference>
<dbReference type="InterPro" id="IPR001789">
    <property type="entry name" value="Sig_transdc_resp-reg_receiver"/>
</dbReference>
<evidence type="ECO:0000313" key="4">
    <source>
        <dbReference type="EMBL" id="CAG8854959.1"/>
    </source>
</evidence>
<evidence type="ECO:0000256" key="1">
    <source>
        <dbReference type="ARBA" id="ARBA00022553"/>
    </source>
</evidence>
<keyword evidence="5" id="KW-1185">Reference proteome</keyword>
<gene>
    <name evidence="4" type="ORF">GMARGA_LOCUS43780</name>
</gene>
<dbReference type="Proteomes" id="UP000789901">
    <property type="component" value="Unassembled WGS sequence"/>
</dbReference>
<comment type="caution">
    <text evidence="4">The sequence shown here is derived from an EMBL/GenBank/DDBJ whole genome shotgun (WGS) entry which is preliminary data.</text>
</comment>
<evidence type="ECO:0000256" key="2">
    <source>
        <dbReference type="PROSITE-ProRule" id="PRU00169"/>
    </source>
</evidence>
<dbReference type="EMBL" id="CAJVQB010144428">
    <property type="protein sequence ID" value="CAG8854959.1"/>
    <property type="molecule type" value="Genomic_DNA"/>
</dbReference>
<dbReference type="CDD" id="cd17546">
    <property type="entry name" value="REC_hyHK_CKI1_RcsC-like"/>
    <property type="match status" value="1"/>
</dbReference>
<accession>A0ABN7XIC0</accession>
<feature type="domain" description="Response regulatory" evidence="3">
    <location>
        <begin position="1"/>
        <end position="87"/>
    </location>
</feature>
<keyword evidence="1 2" id="KW-0597">Phosphoprotein</keyword>
<dbReference type="InterPro" id="IPR011006">
    <property type="entry name" value="CheY-like_superfamily"/>
</dbReference>
<feature type="non-terminal residue" evidence="4">
    <location>
        <position position="1"/>
    </location>
</feature>
<dbReference type="SUPFAM" id="SSF52172">
    <property type="entry name" value="CheY-like"/>
    <property type="match status" value="1"/>
</dbReference>
<protein>
    <submittedName>
        <fullName evidence="4">11569_t:CDS:1</fullName>
    </submittedName>
</protein>
<feature type="modified residue" description="4-aspartylphosphate" evidence="2">
    <location>
        <position position="47"/>
    </location>
</feature>
<dbReference type="Gene3D" id="3.40.50.2300">
    <property type="match status" value="1"/>
</dbReference>
<dbReference type="PANTHER" id="PTHR43719:SF28">
    <property type="entry name" value="PEROXIDE STRESS-ACTIVATED HISTIDINE KINASE MAK1-RELATED"/>
    <property type="match status" value="1"/>
</dbReference>